<protein>
    <submittedName>
        <fullName evidence="2">Uncharacterized protein</fullName>
    </submittedName>
</protein>
<accession>A0A1Y1WH96</accession>
<dbReference type="AlphaFoldDB" id="A0A1Y1WH96"/>
<feature type="compositionally biased region" description="Polar residues" evidence="1">
    <location>
        <begin position="1"/>
        <end position="12"/>
    </location>
</feature>
<dbReference type="EMBL" id="MCFD01000002">
    <property type="protein sequence ID" value="ORX72755.1"/>
    <property type="molecule type" value="Genomic_DNA"/>
</dbReference>
<dbReference type="GeneID" id="63808766"/>
<dbReference type="Proteomes" id="UP000193922">
    <property type="component" value="Unassembled WGS sequence"/>
</dbReference>
<proteinExistence type="predicted"/>
<evidence type="ECO:0000313" key="3">
    <source>
        <dbReference type="Proteomes" id="UP000193922"/>
    </source>
</evidence>
<gene>
    <name evidence="2" type="ORF">DL89DRAFT_82560</name>
</gene>
<dbReference type="OrthoDB" id="1741717at2759"/>
<dbReference type="RefSeq" id="XP_040746095.1">
    <property type="nucleotide sequence ID" value="XM_040892118.1"/>
</dbReference>
<feature type="region of interest" description="Disordered" evidence="1">
    <location>
        <begin position="1"/>
        <end position="27"/>
    </location>
</feature>
<name>A0A1Y1WH96_9FUNG</name>
<keyword evidence="3" id="KW-1185">Reference proteome</keyword>
<reference evidence="2 3" key="1">
    <citation type="submission" date="2016-07" db="EMBL/GenBank/DDBJ databases">
        <title>Pervasive Adenine N6-methylation of Active Genes in Fungi.</title>
        <authorList>
            <consortium name="DOE Joint Genome Institute"/>
            <person name="Mondo S.J."/>
            <person name="Dannebaum R.O."/>
            <person name="Kuo R.C."/>
            <person name="Labutti K."/>
            <person name="Haridas S."/>
            <person name="Kuo A."/>
            <person name="Salamov A."/>
            <person name="Ahrendt S.R."/>
            <person name="Lipzen A."/>
            <person name="Sullivan W."/>
            <person name="Andreopoulos W.B."/>
            <person name="Clum A."/>
            <person name="Lindquist E."/>
            <person name="Daum C."/>
            <person name="Ramamoorthy G.K."/>
            <person name="Gryganskyi A."/>
            <person name="Culley D."/>
            <person name="Magnuson J.K."/>
            <person name="James T.Y."/>
            <person name="O'Malley M.A."/>
            <person name="Stajich J.E."/>
            <person name="Spatafora J.W."/>
            <person name="Visel A."/>
            <person name="Grigoriev I.V."/>
        </authorList>
    </citation>
    <scope>NUCLEOTIDE SEQUENCE [LARGE SCALE GENOMIC DNA]</scope>
    <source>
        <strain evidence="2 3">ATCC 12442</strain>
    </source>
</reference>
<evidence type="ECO:0000313" key="2">
    <source>
        <dbReference type="EMBL" id="ORX72755.1"/>
    </source>
</evidence>
<evidence type="ECO:0000256" key="1">
    <source>
        <dbReference type="SAM" id="MobiDB-lite"/>
    </source>
</evidence>
<sequence>MKRTATNGSQEKPSAKPAVNEKDALPVNTAEKMQRIMRKAQVMDDMNTVRFLHLLYTLRVEQEPTREDVHHQRAAERRGKGQIFVQPVGSAAQGDRPPVVVCQEDPVVLNVRVLQWAPPPAAVGWLHEYTFLLSPQRQSPDWANRRPCVAQTPEFLQPPCYPQGILATVIAHFWPTRAPFSPAALLQSRTDG</sequence>
<comment type="caution">
    <text evidence="2">The sequence shown here is derived from an EMBL/GenBank/DDBJ whole genome shotgun (WGS) entry which is preliminary data.</text>
</comment>
<organism evidence="2 3">
    <name type="scientific">Linderina pennispora</name>
    <dbReference type="NCBI Taxonomy" id="61395"/>
    <lineage>
        <taxon>Eukaryota</taxon>
        <taxon>Fungi</taxon>
        <taxon>Fungi incertae sedis</taxon>
        <taxon>Zoopagomycota</taxon>
        <taxon>Kickxellomycotina</taxon>
        <taxon>Kickxellomycetes</taxon>
        <taxon>Kickxellales</taxon>
        <taxon>Kickxellaceae</taxon>
        <taxon>Linderina</taxon>
    </lineage>
</organism>